<dbReference type="Proteomes" id="UP001055811">
    <property type="component" value="Linkage Group LG05"/>
</dbReference>
<evidence type="ECO:0000313" key="2">
    <source>
        <dbReference type="Proteomes" id="UP001055811"/>
    </source>
</evidence>
<evidence type="ECO:0000313" key="1">
    <source>
        <dbReference type="EMBL" id="KAI3738377.1"/>
    </source>
</evidence>
<comment type="caution">
    <text evidence="1">The sequence shown here is derived from an EMBL/GenBank/DDBJ whole genome shotgun (WGS) entry which is preliminary data.</text>
</comment>
<organism evidence="1 2">
    <name type="scientific">Cichorium intybus</name>
    <name type="common">Chicory</name>
    <dbReference type="NCBI Taxonomy" id="13427"/>
    <lineage>
        <taxon>Eukaryota</taxon>
        <taxon>Viridiplantae</taxon>
        <taxon>Streptophyta</taxon>
        <taxon>Embryophyta</taxon>
        <taxon>Tracheophyta</taxon>
        <taxon>Spermatophyta</taxon>
        <taxon>Magnoliopsida</taxon>
        <taxon>eudicotyledons</taxon>
        <taxon>Gunneridae</taxon>
        <taxon>Pentapetalae</taxon>
        <taxon>asterids</taxon>
        <taxon>campanulids</taxon>
        <taxon>Asterales</taxon>
        <taxon>Asteraceae</taxon>
        <taxon>Cichorioideae</taxon>
        <taxon>Cichorieae</taxon>
        <taxon>Cichoriinae</taxon>
        <taxon>Cichorium</taxon>
    </lineage>
</organism>
<sequence>MKRRNRNSFVRFSHINGHLWHALFYYSVGNSNRSRISDTSVPVMIRIWVNGVEGQKLEGQSATFSAKIPETSNGLTKQSVIVPNPSNCCTNLSSHVLSHI</sequence>
<gene>
    <name evidence="1" type="ORF">L2E82_28406</name>
</gene>
<reference evidence="2" key="1">
    <citation type="journal article" date="2022" name="Mol. Ecol. Resour.">
        <title>The genomes of chicory, endive, great burdock and yacon provide insights into Asteraceae palaeo-polyploidization history and plant inulin production.</title>
        <authorList>
            <person name="Fan W."/>
            <person name="Wang S."/>
            <person name="Wang H."/>
            <person name="Wang A."/>
            <person name="Jiang F."/>
            <person name="Liu H."/>
            <person name="Zhao H."/>
            <person name="Xu D."/>
            <person name="Zhang Y."/>
        </authorList>
    </citation>
    <scope>NUCLEOTIDE SEQUENCE [LARGE SCALE GENOMIC DNA]</scope>
    <source>
        <strain evidence="2">cv. Punajuju</strain>
    </source>
</reference>
<reference evidence="1 2" key="2">
    <citation type="journal article" date="2022" name="Mol. Ecol. Resour.">
        <title>The genomes of chicory, endive, great burdock and yacon provide insights into Asteraceae paleo-polyploidization history and plant inulin production.</title>
        <authorList>
            <person name="Fan W."/>
            <person name="Wang S."/>
            <person name="Wang H."/>
            <person name="Wang A."/>
            <person name="Jiang F."/>
            <person name="Liu H."/>
            <person name="Zhao H."/>
            <person name="Xu D."/>
            <person name="Zhang Y."/>
        </authorList>
    </citation>
    <scope>NUCLEOTIDE SEQUENCE [LARGE SCALE GENOMIC DNA]</scope>
    <source>
        <strain evidence="2">cv. Punajuju</strain>
        <tissue evidence="1">Leaves</tissue>
    </source>
</reference>
<proteinExistence type="predicted"/>
<keyword evidence="2" id="KW-1185">Reference proteome</keyword>
<dbReference type="EMBL" id="CM042013">
    <property type="protein sequence ID" value="KAI3738377.1"/>
    <property type="molecule type" value="Genomic_DNA"/>
</dbReference>
<protein>
    <submittedName>
        <fullName evidence="1">Uncharacterized protein</fullName>
    </submittedName>
</protein>
<name>A0ACB9CVQ1_CICIN</name>
<accession>A0ACB9CVQ1</accession>